<dbReference type="GO" id="GO:0035091">
    <property type="term" value="F:phosphatidylinositol binding"/>
    <property type="evidence" value="ECO:0007669"/>
    <property type="project" value="InterPro"/>
</dbReference>
<name>G0V990_NAUCA</name>
<keyword evidence="3" id="KW-1185">Reference proteome</keyword>
<dbReference type="OrthoDB" id="4064232at2759"/>
<dbReference type="AlphaFoldDB" id="G0V990"/>
<dbReference type="InParanoid" id="G0V990"/>
<proteinExistence type="predicted"/>
<dbReference type="OMA" id="WYIVELA"/>
<reference evidence="2 3" key="1">
    <citation type="journal article" date="2011" name="Proc. Natl. Acad. Sci. U.S.A.">
        <title>Evolutionary erosion of yeast sex chromosomes by mating-type switching accidents.</title>
        <authorList>
            <person name="Gordon J.L."/>
            <person name="Armisen D."/>
            <person name="Proux-Wera E."/>
            <person name="Oheigeartaigh S.S."/>
            <person name="Byrne K.P."/>
            <person name="Wolfe K.H."/>
        </authorList>
    </citation>
    <scope>NUCLEOTIDE SEQUENCE [LARGE SCALE GENOMIC DNA]</scope>
    <source>
        <strain evidence="3">ATCC 76901 / BCRC 22586 / CBS 4309 / NBRC 1992 / NRRL Y-12630</strain>
    </source>
</reference>
<dbReference type="eggNOG" id="ENOG502S1BA">
    <property type="taxonomic scope" value="Eukaryota"/>
</dbReference>
<dbReference type="KEGG" id="ncs:NCAS_0A14820"/>
<dbReference type="HOGENOM" id="CLU_060177_0_0_1"/>
<dbReference type="EMBL" id="HE576752">
    <property type="protein sequence ID" value="CCC68040.1"/>
    <property type="molecule type" value="Genomic_DNA"/>
</dbReference>
<evidence type="ECO:0000313" key="2">
    <source>
        <dbReference type="EMBL" id="CCC68040.1"/>
    </source>
</evidence>
<dbReference type="Proteomes" id="UP000001640">
    <property type="component" value="Chromosome 1"/>
</dbReference>
<dbReference type="Gene3D" id="3.30.1520.10">
    <property type="entry name" value="Phox-like domain"/>
    <property type="match status" value="1"/>
</dbReference>
<dbReference type="RefSeq" id="XP_003674419.1">
    <property type="nucleotide sequence ID" value="XM_003674371.1"/>
</dbReference>
<dbReference type="InterPro" id="IPR036871">
    <property type="entry name" value="PX_dom_sf"/>
</dbReference>
<evidence type="ECO:0000313" key="3">
    <source>
        <dbReference type="Proteomes" id="UP000001640"/>
    </source>
</evidence>
<organism evidence="2 3">
    <name type="scientific">Naumovozyma castellii</name>
    <name type="common">Yeast</name>
    <name type="synonym">Saccharomyces castellii</name>
    <dbReference type="NCBI Taxonomy" id="27288"/>
    <lineage>
        <taxon>Eukaryota</taxon>
        <taxon>Fungi</taxon>
        <taxon>Dikarya</taxon>
        <taxon>Ascomycota</taxon>
        <taxon>Saccharomycotina</taxon>
        <taxon>Saccharomycetes</taxon>
        <taxon>Saccharomycetales</taxon>
        <taxon>Saccharomycetaceae</taxon>
        <taxon>Naumovozyma</taxon>
    </lineage>
</organism>
<reference key="2">
    <citation type="submission" date="2011-08" db="EMBL/GenBank/DDBJ databases">
        <title>Genome sequence of Naumovozyma castellii.</title>
        <authorList>
            <person name="Gordon J.L."/>
            <person name="Armisen D."/>
            <person name="Proux-Wera E."/>
            <person name="OhEigeartaigh S.S."/>
            <person name="Byrne K.P."/>
            <person name="Wolfe K.H."/>
        </authorList>
    </citation>
    <scope>NUCLEOTIDE SEQUENCE</scope>
    <source>
        <strain>Type strain:CBS 4309</strain>
    </source>
</reference>
<accession>G0V990</accession>
<dbReference type="SUPFAM" id="SSF64268">
    <property type="entry name" value="PX domain"/>
    <property type="match status" value="1"/>
</dbReference>
<feature type="region of interest" description="Disordered" evidence="1">
    <location>
        <begin position="27"/>
        <end position="50"/>
    </location>
</feature>
<gene>
    <name evidence="2" type="primary">NCAS0A14820</name>
    <name evidence="2" type="ordered locus">NCAS_0A14820</name>
</gene>
<dbReference type="GeneID" id="96901516"/>
<evidence type="ECO:0000256" key="1">
    <source>
        <dbReference type="SAM" id="MobiDB-lite"/>
    </source>
</evidence>
<sequence>MCQVKLMREIRSGLISMDYLEEKKSLNHTSPTAKGKSNPLLDLTPPTSPSTISSSVFSTATLSRGNSCCSGTIGKFDTFTQIQDCELLSIQRIQARWQYTLKYKMAGTENTQNKYYQDFYSLHCKLIALDANNLPNLPSPIDPIKSVLKDALNMDTRKFDFNCYLKGIIASTNSSRKLKKNFYNWMTTGSFESEIKEVQMIPLKLKILFRGDYYAIKCFETDINTLNDLQHLVCERLKVHNESVESNALRLTAKLEGWYIVELANEDVYQNVLSKVRVAQRLVLEVSI</sequence>
<protein>
    <recommendedName>
        <fullName evidence="4">PX domain-containing protein</fullName>
    </recommendedName>
</protein>
<evidence type="ECO:0008006" key="4">
    <source>
        <dbReference type="Google" id="ProtNLM"/>
    </source>
</evidence>
<feature type="compositionally biased region" description="Low complexity" evidence="1">
    <location>
        <begin position="37"/>
        <end position="50"/>
    </location>
</feature>